<proteinExistence type="predicted"/>
<protein>
    <submittedName>
        <fullName evidence="1">Uncharacterized protein</fullName>
    </submittedName>
</protein>
<keyword evidence="2" id="KW-1185">Reference proteome</keyword>
<name>A0A8J2RUX1_9CRUS</name>
<sequence length="76" mass="8409">MACSGEEIPKSSTLGVDKRLLAKAVELGKDEQLLCYSYGKQLLHKDVMLHDIKVADLGDIPIPVSIEYEYLSISTK</sequence>
<reference evidence="1" key="1">
    <citation type="submission" date="2021-11" db="EMBL/GenBank/DDBJ databases">
        <authorList>
            <person name="Schell T."/>
        </authorList>
    </citation>
    <scope>NUCLEOTIDE SEQUENCE</scope>
    <source>
        <strain evidence="1">M5</strain>
    </source>
</reference>
<organism evidence="1 2">
    <name type="scientific">Daphnia galeata</name>
    <dbReference type="NCBI Taxonomy" id="27404"/>
    <lineage>
        <taxon>Eukaryota</taxon>
        <taxon>Metazoa</taxon>
        <taxon>Ecdysozoa</taxon>
        <taxon>Arthropoda</taxon>
        <taxon>Crustacea</taxon>
        <taxon>Branchiopoda</taxon>
        <taxon>Diplostraca</taxon>
        <taxon>Cladocera</taxon>
        <taxon>Anomopoda</taxon>
        <taxon>Daphniidae</taxon>
        <taxon>Daphnia</taxon>
    </lineage>
</organism>
<dbReference type="Proteomes" id="UP000789390">
    <property type="component" value="Unassembled WGS sequence"/>
</dbReference>
<dbReference type="AlphaFoldDB" id="A0A8J2RUX1"/>
<accession>A0A8J2RUX1</accession>
<evidence type="ECO:0000313" key="2">
    <source>
        <dbReference type="Proteomes" id="UP000789390"/>
    </source>
</evidence>
<gene>
    <name evidence="1" type="ORF">DGAL_LOCUS14765</name>
</gene>
<dbReference type="EMBL" id="CAKKLH010000310">
    <property type="protein sequence ID" value="CAH0111147.1"/>
    <property type="molecule type" value="Genomic_DNA"/>
</dbReference>
<evidence type="ECO:0000313" key="1">
    <source>
        <dbReference type="EMBL" id="CAH0111147.1"/>
    </source>
</evidence>
<comment type="caution">
    <text evidence="1">The sequence shown here is derived from an EMBL/GenBank/DDBJ whole genome shotgun (WGS) entry which is preliminary data.</text>
</comment>